<dbReference type="NCBIfam" id="NF003661">
    <property type="entry name" value="PRK05291.1-3"/>
    <property type="match status" value="1"/>
</dbReference>
<dbReference type="InterPro" id="IPR031168">
    <property type="entry name" value="G_TrmE"/>
</dbReference>
<dbReference type="GO" id="GO:0002098">
    <property type="term" value="P:tRNA wobble uridine modification"/>
    <property type="evidence" value="ECO:0007669"/>
    <property type="project" value="TreeGrafter"/>
</dbReference>
<dbReference type="InterPro" id="IPR005225">
    <property type="entry name" value="Small_GTP-bd"/>
</dbReference>
<dbReference type="Gene3D" id="3.40.50.300">
    <property type="entry name" value="P-loop containing nucleotide triphosphate hydrolases"/>
    <property type="match status" value="1"/>
</dbReference>
<comment type="caution">
    <text evidence="8">The sequence shown here is derived from an EMBL/GenBank/DDBJ whole genome shotgun (WGS) entry which is preliminary data.</text>
</comment>
<keyword evidence="9" id="KW-1185">Reference proteome</keyword>
<dbReference type="Gene3D" id="3.30.1360.120">
    <property type="entry name" value="Probable tRNA modification gtpase trme, domain 1"/>
    <property type="match status" value="1"/>
</dbReference>
<sequence>MLRFNIIRKFTTSIISRNDQNYLSSTVYALSTAPARSAIGVIRITGPASESIFTKLTGSVKLPKHRVSTVRKIYDFSNDNKVLLDECLVLYFKSPFSYTGEDLLELHVHGGVAVINKTMQTIAKLHTSIAPVRLAEPGEFSKRAFQNQRFDLTEVEGINTLIHAETEMQRVSALSSMKGDTNLLFNEWRERILKNIALLTTVIDFGEDHDIEEVNNLFDNVNLDIKKLETEIENYLFKIKRSQILLDGIKVTLIGPPNAGKSSLLNILAQDDKAIVSSIAGTTRDAMEVPLDVGGYKIIVGDTAGIRESQDIIEQEGIKRAKKKSLESDINILILPADDLNTEKEFLSHAIELIRNTDKEYIVIINKSDLIISNDKDDILEKLSKQLNISKDRFSFISCTNNEGIEKLIQNLTKRFKMVTFSDKEDPITISNRAKEILSNDVLFGFQEFYKFREMDDIVMASEGLKSSVDGIGKITGEAIGIEEILGVVFSKFCIGK</sequence>
<dbReference type="EMBL" id="PUHW01000007">
    <property type="protein sequence ID" value="KAG0691133.1"/>
    <property type="molecule type" value="Genomic_DNA"/>
</dbReference>
<dbReference type="NCBIfam" id="TIGR00231">
    <property type="entry name" value="small_GTP"/>
    <property type="match status" value="1"/>
</dbReference>
<dbReference type="CDD" id="cd04164">
    <property type="entry name" value="trmE"/>
    <property type="match status" value="1"/>
</dbReference>
<dbReference type="CDD" id="cd14858">
    <property type="entry name" value="TrmE_N"/>
    <property type="match status" value="1"/>
</dbReference>
<dbReference type="PROSITE" id="PS51709">
    <property type="entry name" value="G_TRME"/>
    <property type="match status" value="1"/>
</dbReference>
<dbReference type="Pfam" id="PF12631">
    <property type="entry name" value="MnmE_helical"/>
    <property type="match status" value="1"/>
</dbReference>
<reference evidence="8" key="1">
    <citation type="submission" date="2020-11" db="EMBL/GenBank/DDBJ databases">
        <title>Kefir isolates.</title>
        <authorList>
            <person name="Marcisauskas S."/>
            <person name="Kim Y."/>
            <person name="Blasche S."/>
        </authorList>
    </citation>
    <scope>NUCLEOTIDE SEQUENCE</scope>
    <source>
        <strain evidence="8">Olga-1</strain>
    </source>
</reference>
<evidence type="ECO:0000256" key="3">
    <source>
        <dbReference type="ARBA" id="ARBA00022694"/>
    </source>
</evidence>
<evidence type="ECO:0000256" key="4">
    <source>
        <dbReference type="ARBA" id="ARBA00022741"/>
    </source>
</evidence>
<dbReference type="NCBIfam" id="TIGR00450">
    <property type="entry name" value="mnmE_trmE_thdF"/>
    <property type="match status" value="1"/>
</dbReference>
<keyword evidence="4 6" id="KW-0547">Nucleotide-binding</keyword>
<dbReference type="Pfam" id="PF10396">
    <property type="entry name" value="TrmE_N"/>
    <property type="match status" value="1"/>
</dbReference>
<dbReference type="GO" id="GO:0030488">
    <property type="term" value="P:tRNA methylation"/>
    <property type="evidence" value="ECO:0007669"/>
    <property type="project" value="TreeGrafter"/>
</dbReference>
<dbReference type="InterPro" id="IPR025867">
    <property type="entry name" value="MnmE_helical"/>
</dbReference>
<keyword evidence="5 6" id="KW-0342">GTP-binding</keyword>
<evidence type="ECO:0000256" key="2">
    <source>
        <dbReference type="ARBA" id="ARBA00011043"/>
    </source>
</evidence>
<dbReference type="Gene3D" id="1.20.120.430">
    <property type="entry name" value="tRNA modification GTPase MnmE domain 2"/>
    <property type="match status" value="1"/>
</dbReference>
<name>A0A9P6WRL9_9ASCO</name>
<dbReference type="Proteomes" id="UP000697127">
    <property type="component" value="Unassembled WGS sequence"/>
</dbReference>
<dbReference type="FunFam" id="3.30.1360.120:FF:000007">
    <property type="entry name" value="tRNA modification GTPase GTPBP3, mitochondrial"/>
    <property type="match status" value="1"/>
</dbReference>
<dbReference type="GO" id="GO:0003924">
    <property type="term" value="F:GTPase activity"/>
    <property type="evidence" value="ECO:0007669"/>
    <property type="project" value="InterPro"/>
</dbReference>
<dbReference type="SUPFAM" id="SSF52540">
    <property type="entry name" value="P-loop containing nucleoside triphosphate hydrolases"/>
    <property type="match status" value="1"/>
</dbReference>
<evidence type="ECO:0000256" key="5">
    <source>
        <dbReference type="ARBA" id="ARBA00023134"/>
    </source>
</evidence>
<evidence type="ECO:0000259" key="7">
    <source>
        <dbReference type="PROSITE" id="PS51709"/>
    </source>
</evidence>
<dbReference type="OrthoDB" id="188276at2759"/>
<comment type="similarity">
    <text evidence="2 6">Belongs to the TRAFAC class TrmE-Era-EngA-EngB-Septin-like GTPase superfamily. TrmE GTPase family.</text>
</comment>
<dbReference type="InterPro" id="IPR027266">
    <property type="entry name" value="TrmE/GcvT-like"/>
</dbReference>
<protein>
    <submittedName>
        <fullName evidence="8">Mitochondrial splicing system protein</fullName>
    </submittedName>
</protein>
<dbReference type="PANTHER" id="PTHR42714">
    <property type="entry name" value="TRNA MODIFICATION GTPASE GTPBP3"/>
    <property type="match status" value="1"/>
</dbReference>
<dbReference type="GO" id="GO:0005739">
    <property type="term" value="C:mitochondrion"/>
    <property type="evidence" value="ECO:0007669"/>
    <property type="project" value="UniProtKB-SubCell"/>
</dbReference>
<dbReference type="InterPro" id="IPR027368">
    <property type="entry name" value="MnmE_dom2"/>
</dbReference>
<dbReference type="InterPro" id="IPR004520">
    <property type="entry name" value="GTPase_MnmE"/>
</dbReference>
<organism evidence="8 9">
    <name type="scientific">Pichia californica</name>
    <dbReference type="NCBI Taxonomy" id="460514"/>
    <lineage>
        <taxon>Eukaryota</taxon>
        <taxon>Fungi</taxon>
        <taxon>Dikarya</taxon>
        <taxon>Ascomycota</taxon>
        <taxon>Saccharomycotina</taxon>
        <taxon>Pichiomycetes</taxon>
        <taxon>Pichiales</taxon>
        <taxon>Pichiaceae</taxon>
        <taxon>Pichia</taxon>
    </lineage>
</organism>
<dbReference type="AlphaFoldDB" id="A0A9P6WRL9"/>
<proteinExistence type="inferred from homology"/>
<comment type="subcellular location">
    <subcellularLocation>
        <location evidence="1">Mitochondrion</location>
    </subcellularLocation>
</comment>
<keyword evidence="3 6" id="KW-0819">tRNA processing</keyword>
<dbReference type="HAMAP" id="MF_00379">
    <property type="entry name" value="GTPase_MnmE"/>
    <property type="match status" value="1"/>
</dbReference>
<feature type="domain" description="TrmE-type G" evidence="7">
    <location>
        <begin position="248"/>
        <end position="417"/>
    </location>
</feature>
<dbReference type="InterPro" id="IPR018948">
    <property type="entry name" value="GTP-bd_TrmE_N"/>
</dbReference>
<dbReference type="PRINTS" id="PR00449">
    <property type="entry name" value="RASTRNSFRMNG"/>
</dbReference>
<dbReference type="PANTHER" id="PTHR42714:SF2">
    <property type="entry name" value="TRNA MODIFICATION GTPASE GTPBP3, MITOCHONDRIAL"/>
    <property type="match status" value="1"/>
</dbReference>
<evidence type="ECO:0000313" key="9">
    <source>
        <dbReference type="Proteomes" id="UP000697127"/>
    </source>
</evidence>
<evidence type="ECO:0000256" key="6">
    <source>
        <dbReference type="RuleBase" id="RU003313"/>
    </source>
</evidence>
<evidence type="ECO:0000256" key="1">
    <source>
        <dbReference type="ARBA" id="ARBA00004173"/>
    </source>
</evidence>
<dbReference type="Pfam" id="PF01926">
    <property type="entry name" value="MMR_HSR1"/>
    <property type="match status" value="1"/>
</dbReference>
<dbReference type="InterPro" id="IPR006073">
    <property type="entry name" value="GTP-bd"/>
</dbReference>
<accession>A0A9P6WRL9</accession>
<dbReference type="GO" id="GO:0005525">
    <property type="term" value="F:GTP binding"/>
    <property type="evidence" value="ECO:0007669"/>
    <property type="project" value="UniProtKB-KW"/>
</dbReference>
<evidence type="ECO:0000313" key="8">
    <source>
        <dbReference type="EMBL" id="KAG0691133.1"/>
    </source>
</evidence>
<gene>
    <name evidence="8" type="primary">MSS1</name>
    <name evidence="8" type="ORF">C6P40_004739</name>
</gene>
<dbReference type="InterPro" id="IPR027417">
    <property type="entry name" value="P-loop_NTPase"/>
</dbReference>